<feature type="region of interest" description="Disordered" evidence="6">
    <location>
        <begin position="769"/>
        <end position="793"/>
    </location>
</feature>
<dbReference type="PANTHER" id="PTHR37984">
    <property type="entry name" value="PROTEIN CBG26694"/>
    <property type="match status" value="1"/>
</dbReference>
<accession>A0A1Q9F5L1</accession>
<evidence type="ECO:0000256" key="5">
    <source>
        <dbReference type="SAM" id="Coils"/>
    </source>
</evidence>
<evidence type="ECO:0000313" key="10">
    <source>
        <dbReference type="EMBL" id="OLQ14984.1"/>
    </source>
</evidence>
<dbReference type="EMBL" id="LSRX01000008">
    <property type="protein sequence ID" value="OLQ14984.1"/>
    <property type="molecule type" value="Genomic_DNA"/>
</dbReference>
<dbReference type="PROSITE" id="PS50158">
    <property type="entry name" value="ZF_CCHC"/>
    <property type="match status" value="1"/>
</dbReference>
<evidence type="ECO:0000259" key="8">
    <source>
        <dbReference type="PROSITE" id="PS50994"/>
    </source>
</evidence>
<feature type="compositionally biased region" description="Basic and acidic residues" evidence="6">
    <location>
        <begin position="20"/>
        <end position="36"/>
    </location>
</feature>
<dbReference type="InterPro" id="IPR036875">
    <property type="entry name" value="Znf_CCHC_sf"/>
</dbReference>
<evidence type="ECO:0000259" key="9">
    <source>
        <dbReference type="PROSITE" id="PS51999"/>
    </source>
</evidence>
<dbReference type="PANTHER" id="PTHR37984:SF5">
    <property type="entry name" value="PROTEIN NYNRIN-LIKE"/>
    <property type="match status" value="1"/>
</dbReference>
<dbReference type="Proteomes" id="UP000186817">
    <property type="component" value="Unassembled WGS sequence"/>
</dbReference>
<dbReference type="GO" id="GO:0008270">
    <property type="term" value="F:zinc ion binding"/>
    <property type="evidence" value="ECO:0007669"/>
    <property type="project" value="UniProtKB-KW"/>
</dbReference>
<dbReference type="InterPro" id="IPR012337">
    <property type="entry name" value="RNaseH-like_sf"/>
</dbReference>
<dbReference type="GO" id="GO:0003676">
    <property type="term" value="F:nucleic acid binding"/>
    <property type="evidence" value="ECO:0007669"/>
    <property type="project" value="InterPro"/>
</dbReference>
<dbReference type="Gene3D" id="3.30.420.10">
    <property type="entry name" value="Ribonuclease H-like superfamily/Ribonuclease H"/>
    <property type="match status" value="1"/>
</dbReference>
<dbReference type="SMART" id="SM00343">
    <property type="entry name" value="ZnF_C2HC"/>
    <property type="match status" value="1"/>
</dbReference>
<feature type="region of interest" description="Disordered" evidence="6">
    <location>
        <begin position="1972"/>
        <end position="2014"/>
    </location>
</feature>
<keyword evidence="3" id="KW-0862">Zinc</keyword>
<evidence type="ECO:0000313" key="11">
    <source>
        <dbReference type="Proteomes" id="UP000186817"/>
    </source>
</evidence>
<dbReference type="InterPro" id="IPR001878">
    <property type="entry name" value="Znf_CCHC"/>
</dbReference>
<feature type="compositionally biased region" description="Low complexity" evidence="6">
    <location>
        <begin position="1"/>
        <end position="12"/>
    </location>
</feature>
<feature type="region of interest" description="Disordered" evidence="6">
    <location>
        <begin position="1"/>
        <end position="36"/>
    </location>
</feature>
<evidence type="ECO:0000256" key="3">
    <source>
        <dbReference type="ARBA" id="ARBA00022833"/>
    </source>
</evidence>
<evidence type="ECO:0000256" key="4">
    <source>
        <dbReference type="PROSITE-ProRule" id="PRU00047"/>
    </source>
</evidence>
<keyword evidence="2 4" id="KW-0863">Zinc-finger</keyword>
<evidence type="ECO:0000256" key="1">
    <source>
        <dbReference type="ARBA" id="ARBA00022723"/>
    </source>
</evidence>
<sequence>MATEQGASSSAAGGQGGTSWKDRDPPPPYDGKRPDQTFERWQKELRLWEFETEVPKEKWGVKILRQLSGSARAAAESLSYEELACEKGRDNLVKALKEHFAPHLESSLPRAFEAAIYGEVRSSRETFGDYVIRMEYAAKELERQGVKLGDIVLGYVMFRGANLSESQENQLLTWGEGKYDRATVVRGLRRLDKGVHETKRRNTAYILEEDPDEDPPQPDDEIQETFVGAQPSEFEENDSDDDYVYIGEGEMQEIYDEEHVQEALATYQDVRRSIREQKNSRGFYPRGRGRSSEKGSSKGFGRKGSAGKPTLGLKGKDPVRFTKGGTKIHVDMLKLRTRCARCGAIGHWAKECQNAPDARGKAAAAALRSSSSAPSSSARSGFFVRSEEDASPQSYAVLNEKKTECDFMPYLPTFGSFLRKIVKPKLESETIEAVQPCDSSEPASFTGVVTNPSEGVVDTAAQDGLIGKAALLRLADNLRAHGLKISWDCTKKAAACGVGGKAKVIGIARAPIGLAGINGLIELTVVADDVPLLLPIKLLKQLRAVVDLDRNILEIRSYNAEASLTDLPSGHVAVSVTDFAPEGWSVPAEALDAKLSREQFVLLSSGVANHSMKELKSFVSVSPPAVIYDGVASYGANVGSARGRCETEAQAVTGNSEEQVQDWLPSSSLQLLGLAPSRAASLPSTPTSVSVPPVKAKQADAQLEYAEVIKYASFLGVRQSKEKAKALVSECSHPRECLKGAGNQYKREIYCGQCLGRWHHLTPEELAQKKREATATTSLMSSAPSMSAGSMSMSMSSPLSPTMCLCKKPAFRWQVKKKGPTFGRHFYKCQSRICDFFLWDPVEREIEKEKLSQEQLDVEMEEMEKFQSEIVKIQNQAEDHVNQQAAEMERLMRTQAENLEREYAGRMELQAREHQAEMAEMKSQMAWVQGYLSQMQAASAAQMDGFSLVNENSQQLQMRTFCSPGTATPWNMAMERSYYLWDNQEMSWKLRQGWLPRQLAYGTYLTVVFQDEESMVFWNEEYGKHKALTHGERKRVCKALDQLSRAEPGTEHKSLLKLVSPSLNSSLRANVGEAMATLDLLRSESFWLSLRASNPNQVMMVIDDDDESLQCACEVAEWQSARGKSFAILSSIDSKQALLCHLLVRDELTRGQNDVNFLLSNDAEFYHAMFNVPENVEEHQDKIDCFPQNQEAHQEKIDCFHQNQEAHQEVPFDVVESQHGGSIYYESQHGGSLDEESQHGGSFLSSGQKVWIEEYASKLRSQRDYSIVSLEKFIRQFPIVKVKQRGKTMKGNYLTFGLYTYGNQVGLTNRSRELPNFVSYINERLKFQGQGRLPEDASWTTFALGIDAGANPHRDVNNRSGSRNYLLGFGKYQHGEVWKQLDFEPNTKVHWKVLPNGERVPVSKMSIKNRMCELNPKMWHGSEDWTGTRYLLSAFTSRGFDDLNAGKIDELRKLKFPVPRNQKMLKYDGTEVYVTVPSTHVYVEDEADDEEDSRRQVHRHVHEDMQPTTEEKRLVKKLHENLGHPEPKMMARSMRIAHAKPHLVRYAAKKFKCEICQSRQKPKPARPAVLPRFYEPGKVVGVDVVFLRALDPRDTFPCLNITDWGTGYQMVERLKSVDASHTWRTFLRVWGRTFGIPEIMIVDLGPEFRGDFADQAAQSGALIRHTAARSPWQAGKTERSGSHFKAIYDKARDMAQVSSWEEIKTLLLEVESAKNRYGNRSGFSPMQRQIGHSLRLPASLLSDDPLDPSLMIQSAGDEMRRILEIRRMAQEAYIKTQTETAITKAKHARTRTPLSFLPGETVYVYRQPRERKRRHYMTPESHEGKKPAWTGPGVVLAVEGPNVWVSMKGELWKVSMEQCRAATSEEQFAKEMLSGELEALKEDLGRSSVKRSYKDMTDEGAPLDPEELGPSPDADELPTRPAQRLRQVDPARVPVPGGDDPDQELEEALAPPHNLPETLDQFLDRTRGEGELNRQASAREPEPMPTPPESMTREASMGSRVGDLPVPQPLQPNPVNTAAQVMRNERLDGHPPGSPPYEAARRLHRYRPAERPYFVQKFTPESTRAWYSLHEHGWKLESDSWEEVSKDVIIRVHEQPRNELCHPNRIRGALMPRRLKHRCTYMVDECDGVSTLSDNWVRKGKKTAKTEKSWTGFTVFSSGPIDLEAFAGGKPCGQGEIFDHEIKPEDREGWRETDLQEWNKVAGTGAIKVLSPQESAKVRKLEKAGKSNRIIPSRMVRRMKPAEQPGEPAVRKSRWCIRGDKDPDLLSLERFSPTLCSTTFGVLLKPF</sequence>
<dbReference type="OrthoDB" id="430051at2759"/>
<feature type="domain" description="GRF-type" evidence="9">
    <location>
        <begin position="804"/>
        <end position="843"/>
    </location>
</feature>
<feature type="compositionally biased region" description="Low complexity" evidence="6">
    <location>
        <begin position="774"/>
        <end position="793"/>
    </location>
</feature>
<name>A0A1Q9F5L1_SYMMI</name>
<dbReference type="InterPro" id="IPR010666">
    <property type="entry name" value="Znf_GRF"/>
</dbReference>
<feature type="region of interest" description="Disordered" evidence="6">
    <location>
        <begin position="1885"/>
        <end position="1957"/>
    </location>
</feature>
<dbReference type="SUPFAM" id="SSF57756">
    <property type="entry name" value="Retrovirus zinc finger-like domains"/>
    <property type="match status" value="1"/>
</dbReference>
<proteinExistence type="predicted"/>
<feature type="region of interest" description="Disordered" evidence="6">
    <location>
        <begin position="276"/>
        <end position="319"/>
    </location>
</feature>
<evidence type="ECO:0000256" key="6">
    <source>
        <dbReference type="SAM" id="MobiDB-lite"/>
    </source>
</evidence>
<reference evidence="10 11" key="1">
    <citation type="submission" date="2016-02" db="EMBL/GenBank/DDBJ databases">
        <title>Genome analysis of coral dinoflagellate symbionts highlights evolutionary adaptations to a symbiotic lifestyle.</title>
        <authorList>
            <person name="Aranda M."/>
            <person name="Li Y."/>
            <person name="Liew Y.J."/>
            <person name="Baumgarten S."/>
            <person name="Simakov O."/>
            <person name="Wilson M."/>
            <person name="Piel J."/>
            <person name="Ashoor H."/>
            <person name="Bougouffa S."/>
            <person name="Bajic V.B."/>
            <person name="Ryu T."/>
            <person name="Ravasi T."/>
            <person name="Bayer T."/>
            <person name="Micklem G."/>
            <person name="Kim H."/>
            <person name="Bhak J."/>
            <person name="Lajeunesse T.C."/>
            <person name="Voolstra C.R."/>
        </authorList>
    </citation>
    <scope>NUCLEOTIDE SEQUENCE [LARGE SCALE GENOMIC DNA]</scope>
    <source>
        <strain evidence="10 11">CCMP2467</strain>
    </source>
</reference>
<feature type="coiled-coil region" evidence="5">
    <location>
        <begin position="856"/>
        <end position="924"/>
    </location>
</feature>
<dbReference type="GO" id="GO:0015074">
    <property type="term" value="P:DNA integration"/>
    <property type="evidence" value="ECO:0007669"/>
    <property type="project" value="InterPro"/>
</dbReference>
<gene>
    <name evidence="10" type="ORF">AK812_SmicGene847</name>
</gene>
<keyword evidence="11" id="KW-1185">Reference proteome</keyword>
<dbReference type="SUPFAM" id="SSF53098">
    <property type="entry name" value="Ribonuclease H-like"/>
    <property type="match status" value="1"/>
</dbReference>
<evidence type="ECO:0000256" key="2">
    <source>
        <dbReference type="ARBA" id="ARBA00022771"/>
    </source>
</evidence>
<keyword evidence="1" id="KW-0479">Metal-binding</keyword>
<dbReference type="PROSITE" id="PS51999">
    <property type="entry name" value="ZF_GRF"/>
    <property type="match status" value="1"/>
</dbReference>
<feature type="compositionally biased region" description="Basic and acidic residues" evidence="6">
    <location>
        <begin position="1972"/>
        <end position="1982"/>
    </location>
</feature>
<evidence type="ECO:0000259" key="7">
    <source>
        <dbReference type="PROSITE" id="PS50158"/>
    </source>
</evidence>
<organism evidence="10 11">
    <name type="scientific">Symbiodinium microadriaticum</name>
    <name type="common">Dinoflagellate</name>
    <name type="synonym">Zooxanthella microadriatica</name>
    <dbReference type="NCBI Taxonomy" id="2951"/>
    <lineage>
        <taxon>Eukaryota</taxon>
        <taxon>Sar</taxon>
        <taxon>Alveolata</taxon>
        <taxon>Dinophyceae</taxon>
        <taxon>Suessiales</taxon>
        <taxon>Symbiodiniaceae</taxon>
        <taxon>Symbiodinium</taxon>
    </lineage>
</organism>
<feature type="domain" description="Integrase catalytic" evidence="8">
    <location>
        <begin position="1572"/>
        <end position="1733"/>
    </location>
</feature>
<comment type="caution">
    <text evidence="10">The sequence shown here is derived from an EMBL/GenBank/DDBJ whole genome shotgun (WGS) entry which is preliminary data.</text>
</comment>
<dbReference type="Pfam" id="PF06839">
    <property type="entry name" value="Zn_ribbon_GRF"/>
    <property type="match status" value="1"/>
</dbReference>
<dbReference type="InterPro" id="IPR001584">
    <property type="entry name" value="Integrase_cat-core"/>
</dbReference>
<keyword evidence="5" id="KW-0175">Coiled coil</keyword>
<feature type="domain" description="CCHC-type" evidence="7">
    <location>
        <begin position="338"/>
        <end position="354"/>
    </location>
</feature>
<evidence type="ECO:0008006" key="12">
    <source>
        <dbReference type="Google" id="ProtNLM"/>
    </source>
</evidence>
<dbReference type="InterPro" id="IPR050951">
    <property type="entry name" value="Retrovirus_Pol_polyprotein"/>
</dbReference>
<protein>
    <recommendedName>
        <fullName evidence="12">Copia protein</fullName>
    </recommendedName>
</protein>
<dbReference type="PROSITE" id="PS50994">
    <property type="entry name" value="INTEGRASE"/>
    <property type="match status" value="1"/>
</dbReference>
<dbReference type="InterPro" id="IPR036397">
    <property type="entry name" value="RNaseH_sf"/>
</dbReference>